<dbReference type="InterPro" id="IPR016024">
    <property type="entry name" value="ARM-type_fold"/>
</dbReference>
<dbReference type="InterPro" id="IPR011989">
    <property type="entry name" value="ARM-like"/>
</dbReference>
<gene>
    <name evidence="2" type="ORF">S01H1_64159</name>
</gene>
<sequence length="234" mass="24801">SNYELVIRYRGTVIPPGGHCDSILTPWGTASSFQGRWIPRGRGLGGRYEMPALTKEQMSRGKDLTPHGAVVEPATRPDEADRVAGCLLALDHKARRMQLDAARYLGRLGPAGKAGVGHLSRMLEQLGPDSHDIVGMCVLIEALGLIGPDARSALPLIQKLSGHRNPNVRSATVGGVARICDFAAEAGPFLERMAQDTDERVVRAAASALRQVKPPALPVAQPATQPGSAKPAAT</sequence>
<evidence type="ECO:0000313" key="2">
    <source>
        <dbReference type="EMBL" id="GAG40785.1"/>
    </source>
</evidence>
<evidence type="ECO:0000256" key="1">
    <source>
        <dbReference type="SAM" id="MobiDB-lite"/>
    </source>
</evidence>
<feature type="non-terminal residue" evidence="2">
    <location>
        <position position="1"/>
    </location>
</feature>
<reference evidence="2" key="1">
    <citation type="journal article" date="2014" name="Front. Microbiol.">
        <title>High frequency of phylogenetically diverse reductive dehalogenase-homologous genes in deep subseafloor sedimentary metagenomes.</title>
        <authorList>
            <person name="Kawai M."/>
            <person name="Futagami T."/>
            <person name="Toyoda A."/>
            <person name="Takaki Y."/>
            <person name="Nishi S."/>
            <person name="Hori S."/>
            <person name="Arai W."/>
            <person name="Tsubouchi T."/>
            <person name="Morono Y."/>
            <person name="Uchiyama I."/>
            <person name="Ito T."/>
            <person name="Fujiyama A."/>
            <person name="Inagaki F."/>
            <person name="Takami H."/>
        </authorList>
    </citation>
    <scope>NUCLEOTIDE SEQUENCE</scope>
    <source>
        <strain evidence="2">Expedition CK06-06</strain>
    </source>
</reference>
<dbReference type="Pfam" id="PF13646">
    <property type="entry name" value="HEAT_2"/>
    <property type="match status" value="1"/>
</dbReference>
<organism evidence="2">
    <name type="scientific">marine sediment metagenome</name>
    <dbReference type="NCBI Taxonomy" id="412755"/>
    <lineage>
        <taxon>unclassified sequences</taxon>
        <taxon>metagenomes</taxon>
        <taxon>ecological metagenomes</taxon>
    </lineage>
</organism>
<name>X0XCH0_9ZZZZ</name>
<comment type="caution">
    <text evidence="2">The sequence shown here is derived from an EMBL/GenBank/DDBJ whole genome shotgun (WGS) entry which is preliminary data.</text>
</comment>
<dbReference type="EMBL" id="BARS01042271">
    <property type="protein sequence ID" value="GAG40785.1"/>
    <property type="molecule type" value="Genomic_DNA"/>
</dbReference>
<proteinExistence type="predicted"/>
<feature type="region of interest" description="Disordered" evidence="1">
    <location>
        <begin position="213"/>
        <end position="234"/>
    </location>
</feature>
<dbReference type="Gene3D" id="1.25.10.10">
    <property type="entry name" value="Leucine-rich Repeat Variant"/>
    <property type="match status" value="1"/>
</dbReference>
<evidence type="ECO:0008006" key="3">
    <source>
        <dbReference type="Google" id="ProtNLM"/>
    </source>
</evidence>
<dbReference type="AlphaFoldDB" id="X0XCH0"/>
<accession>X0XCH0</accession>
<protein>
    <recommendedName>
        <fullName evidence="3">HEAT repeat domain-containing protein</fullName>
    </recommendedName>
</protein>
<dbReference type="SUPFAM" id="SSF48371">
    <property type="entry name" value="ARM repeat"/>
    <property type="match status" value="1"/>
</dbReference>